<keyword evidence="1" id="KW-0677">Repeat</keyword>
<organism evidence="4 5">
    <name type="scientific">Papaver somniferum</name>
    <name type="common">Opium poppy</name>
    <dbReference type="NCBI Taxonomy" id="3469"/>
    <lineage>
        <taxon>Eukaryota</taxon>
        <taxon>Viridiplantae</taxon>
        <taxon>Streptophyta</taxon>
        <taxon>Embryophyta</taxon>
        <taxon>Tracheophyta</taxon>
        <taxon>Spermatophyta</taxon>
        <taxon>Magnoliopsida</taxon>
        <taxon>Ranunculales</taxon>
        <taxon>Papaveraceae</taxon>
        <taxon>Papaveroideae</taxon>
        <taxon>Papaver</taxon>
    </lineage>
</organism>
<accession>A0A4Y7J804</accession>
<dbReference type="Gene3D" id="1.25.40.10">
    <property type="entry name" value="Tetratricopeptide repeat domain"/>
    <property type="match status" value="3"/>
</dbReference>
<feature type="domain" description="DYW" evidence="3">
    <location>
        <begin position="470"/>
        <end position="513"/>
    </location>
</feature>
<sequence length="528" mass="58810">MRCLRQLCSCSSSTASVTSTSSLTPFNNIIRASLEKGSPRKALLDYQTIFSSISVLPDFQTISYALEACKILSDDRTVVQFHTRMLKSGFDSHPSLLTSLISIYVSHKQLVDYACRLLDEIPKWGFNLYSVNLVIAGYSRAGKFASANRLFLESPYRDVVSWNTMITGCVRHGSLKEAVTLFRRMLSSGIEPDGFTFASVLTACGRIGAISNGKWVHSLMTEKQIELNYILNAALIDMYSRCGRIETAKEVFESVKRDHISVWNSMITGLAMNGLAWEVIEIFTRLEREDIKADSITFVGILSACSHCGLVEQGRRFFNSMRSNYSIEPEIEHYGAMVDLLGRAGFLEEAREMIQTLPMKPDAVVWRALLSASRIHGNPEIGELAAGKMSSDLGSGDYVLLSNIYSLAKRWDWNSKEGMRKNGIRKNQGLSWIEVKGVIHQFKAGDRSVPDSDMIYKVLERVNARIKVDGYVPAIELVLMDVSEEEKEGNLNCHSEKLATAYGILKTSRELKLGSQKTLGLAVTVIVG</sequence>
<dbReference type="PROSITE" id="PS51375">
    <property type="entry name" value="PPR"/>
    <property type="match status" value="2"/>
</dbReference>
<dbReference type="InterPro" id="IPR002885">
    <property type="entry name" value="PPR_rpt"/>
</dbReference>
<dbReference type="FunFam" id="1.25.40.10:FF:000242">
    <property type="entry name" value="Pentatricopeptide repeat-containing protein"/>
    <property type="match status" value="1"/>
</dbReference>
<evidence type="ECO:0000259" key="3">
    <source>
        <dbReference type="Pfam" id="PF14432"/>
    </source>
</evidence>
<gene>
    <name evidence="4" type="ORF">C5167_014931</name>
</gene>
<dbReference type="Pfam" id="PF20431">
    <property type="entry name" value="E_motif"/>
    <property type="match status" value="1"/>
</dbReference>
<dbReference type="InterPro" id="IPR046848">
    <property type="entry name" value="E_motif"/>
</dbReference>
<proteinExistence type="predicted"/>
<dbReference type="Proteomes" id="UP000316621">
    <property type="component" value="Chromosome 3"/>
</dbReference>
<reference evidence="4 5" key="1">
    <citation type="journal article" date="2018" name="Science">
        <title>The opium poppy genome and morphinan production.</title>
        <authorList>
            <person name="Guo L."/>
            <person name="Winzer T."/>
            <person name="Yang X."/>
            <person name="Li Y."/>
            <person name="Ning Z."/>
            <person name="He Z."/>
            <person name="Teodor R."/>
            <person name="Lu Y."/>
            <person name="Bowser T.A."/>
            <person name="Graham I.A."/>
            <person name="Ye K."/>
        </authorList>
    </citation>
    <scope>NUCLEOTIDE SEQUENCE [LARGE SCALE GENOMIC DNA]</scope>
    <source>
        <strain evidence="5">cv. HN1</strain>
        <tissue evidence="4">Leaves</tissue>
    </source>
</reference>
<dbReference type="PANTHER" id="PTHR47926">
    <property type="entry name" value="PENTATRICOPEPTIDE REPEAT-CONTAINING PROTEIN"/>
    <property type="match status" value="1"/>
</dbReference>
<evidence type="ECO:0000256" key="1">
    <source>
        <dbReference type="ARBA" id="ARBA00022737"/>
    </source>
</evidence>
<dbReference type="EMBL" id="CM010717">
    <property type="protein sequence ID" value="RZC56061.1"/>
    <property type="molecule type" value="Genomic_DNA"/>
</dbReference>
<dbReference type="Gramene" id="RZC56061">
    <property type="protein sequence ID" value="RZC56061"/>
    <property type="gene ID" value="C5167_014931"/>
</dbReference>
<dbReference type="Pfam" id="PF14432">
    <property type="entry name" value="DYW_deaminase"/>
    <property type="match status" value="1"/>
</dbReference>
<evidence type="ECO:0000256" key="2">
    <source>
        <dbReference type="PROSITE-ProRule" id="PRU00708"/>
    </source>
</evidence>
<dbReference type="InterPro" id="IPR011990">
    <property type="entry name" value="TPR-like_helical_dom_sf"/>
</dbReference>
<dbReference type="Pfam" id="PF13041">
    <property type="entry name" value="PPR_2"/>
    <property type="match status" value="1"/>
</dbReference>
<dbReference type="Pfam" id="PF01535">
    <property type="entry name" value="PPR"/>
    <property type="match status" value="5"/>
</dbReference>
<dbReference type="NCBIfam" id="TIGR00756">
    <property type="entry name" value="PPR"/>
    <property type="match status" value="1"/>
</dbReference>
<dbReference type="AlphaFoldDB" id="A0A4Y7J804"/>
<dbReference type="InterPro" id="IPR032867">
    <property type="entry name" value="DYW_dom"/>
</dbReference>
<keyword evidence="5" id="KW-1185">Reference proteome</keyword>
<dbReference type="GO" id="GO:0009451">
    <property type="term" value="P:RNA modification"/>
    <property type="evidence" value="ECO:0007669"/>
    <property type="project" value="InterPro"/>
</dbReference>
<dbReference type="InterPro" id="IPR046960">
    <property type="entry name" value="PPR_At4g14850-like_plant"/>
</dbReference>
<feature type="repeat" description="PPR" evidence="2">
    <location>
        <begin position="158"/>
        <end position="192"/>
    </location>
</feature>
<name>A0A4Y7J804_PAPSO</name>
<feature type="repeat" description="PPR" evidence="2">
    <location>
        <begin position="259"/>
        <end position="293"/>
    </location>
</feature>
<evidence type="ECO:0000313" key="4">
    <source>
        <dbReference type="EMBL" id="RZC56061.1"/>
    </source>
</evidence>
<dbReference type="GO" id="GO:0008270">
    <property type="term" value="F:zinc ion binding"/>
    <property type="evidence" value="ECO:0007669"/>
    <property type="project" value="InterPro"/>
</dbReference>
<dbReference type="PANTHER" id="PTHR47926:SF360">
    <property type="entry name" value="PENTATRICOPEPTIDE REPEAT-CONTAINING PROTEIN"/>
    <property type="match status" value="1"/>
</dbReference>
<protein>
    <recommendedName>
        <fullName evidence="3">DYW domain-containing protein</fullName>
    </recommendedName>
</protein>
<evidence type="ECO:0000313" key="5">
    <source>
        <dbReference type="Proteomes" id="UP000316621"/>
    </source>
</evidence>
<dbReference type="OrthoDB" id="185373at2759"/>
<dbReference type="OMA" id="WLMLEWS"/>
<dbReference type="GO" id="GO:0003723">
    <property type="term" value="F:RNA binding"/>
    <property type="evidence" value="ECO:0007669"/>
    <property type="project" value="InterPro"/>
</dbReference>